<keyword evidence="2" id="KW-1185">Reference proteome</keyword>
<dbReference type="NCBIfam" id="NF046098">
    <property type="entry name" value="RSP_7527_fam"/>
    <property type="match status" value="1"/>
</dbReference>
<dbReference type="RefSeq" id="WP_170844712.1">
    <property type="nucleotide sequence ID" value="NZ_FNEK01000071.1"/>
</dbReference>
<proteinExistence type="predicted"/>
<sequence length="51" mass="5851">MERPLVEIEREANQIRAEFIRKLAGQFGQFVKRTFERLTSVQGQASGVEAK</sequence>
<accession>A0A1G9HY86</accession>
<name>A0A1G9HY86_9RHOB</name>
<evidence type="ECO:0000313" key="1">
    <source>
        <dbReference type="EMBL" id="SDL17928.1"/>
    </source>
</evidence>
<dbReference type="Proteomes" id="UP000199382">
    <property type="component" value="Unassembled WGS sequence"/>
</dbReference>
<dbReference type="AlphaFoldDB" id="A0A1G9HY86"/>
<evidence type="ECO:0000313" key="2">
    <source>
        <dbReference type="Proteomes" id="UP000199382"/>
    </source>
</evidence>
<protein>
    <submittedName>
        <fullName evidence="1">Uncharacterized protein</fullName>
    </submittedName>
</protein>
<dbReference type="EMBL" id="FNEK01000071">
    <property type="protein sequence ID" value="SDL17928.1"/>
    <property type="molecule type" value="Genomic_DNA"/>
</dbReference>
<organism evidence="1 2">
    <name type="scientific">Aliiruegeria lutimaris</name>
    <dbReference type="NCBI Taxonomy" id="571298"/>
    <lineage>
        <taxon>Bacteria</taxon>
        <taxon>Pseudomonadati</taxon>
        <taxon>Pseudomonadota</taxon>
        <taxon>Alphaproteobacteria</taxon>
        <taxon>Rhodobacterales</taxon>
        <taxon>Roseobacteraceae</taxon>
        <taxon>Aliiruegeria</taxon>
    </lineage>
</organism>
<reference evidence="1 2" key="1">
    <citation type="submission" date="2016-10" db="EMBL/GenBank/DDBJ databases">
        <authorList>
            <person name="de Groot N.N."/>
        </authorList>
    </citation>
    <scope>NUCLEOTIDE SEQUENCE [LARGE SCALE GENOMIC DNA]</scope>
    <source>
        <strain evidence="1 2">DSM 25294</strain>
    </source>
</reference>
<dbReference type="InterPro" id="IPR058227">
    <property type="entry name" value="RSP_7527-like"/>
</dbReference>
<gene>
    <name evidence="1" type="ORF">SAMN04488026_107116</name>
</gene>